<dbReference type="RefSeq" id="WP_060242911.1">
    <property type="nucleotide sequence ID" value="NZ_LPJR01000038.1"/>
</dbReference>
<dbReference type="AlphaFoldDB" id="A0A132EGL8"/>
<evidence type="ECO:0000313" key="4">
    <source>
        <dbReference type="Proteomes" id="UP000062912"/>
    </source>
</evidence>
<accession>A0A132EGL8</accession>
<organism evidence="3 4">
    <name type="scientific">Burkholderia pseudomultivorans</name>
    <dbReference type="NCBI Taxonomy" id="1207504"/>
    <lineage>
        <taxon>Bacteria</taxon>
        <taxon>Pseudomonadati</taxon>
        <taxon>Pseudomonadota</taxon>
        <taxon>Betaproteobacteria</taxon>
        <taxon>Burkholderiales</taxon>
        <taxon>Burkholderiaceae</taxon>
        <taxon>Burkholderia</taxon>
        <taxon>Burkholderia cepacia complex</taxon>
    </lineage>
</organism>
<evidence type="ECO:0000256" key="1">
    <source>
        <dbReference type="ARBA" id="ARBA00022679"/>
    </source>
</evidence>
<keyword evidence="1" id="KW-0808">Transferase</keyword>
<comment type="caution">
    <text evidence="3">The sequence shown here is derived from an EMBL/GenBank/DDBJ whole genome shotgun (WGS) entry which is preliminary data.</text>
</comment>
<sequence>MNPVKFASFWHGPELSPYETACLNSFAAYGNEMSLYSYEEIRNLPKGIVAKDASTITSRDTLNDFPVNGVPSMAHFTDYFRFMMFTKTDEIWVDTDILLLRDFDLGDTRNLIGREDPIKICNAILRLDSDDPRLHDTIRRIEAMKGTPIQWGETGPLLLTKIYGIEAGLPRNFFYPVHYDDYYKVFLPEHFDECAALCADSYTLHLWNNRLVKMGLFKKIGPPVGSFLHHVFGQFGANALFSEFYPADIMKIMTDSATDKVGRDDGVRKLLQIGVPVMKGAIRRRLMPTR</sequence>
<dbReference type="InterPro" id="IPR007652">
    <property type="entry name" value="A1-4-GlycosylTfrase_dom"/>
</dbReference>
<dbReference type="Pfam" id="PF04572">
    <property type="entry name" value="Gb3_synth"/>
    <property type="match status" value="1"/>
</dbReference>
<dbReference type="EMBL" id="LPJR01000038">
    <property type="protein sequence ID" value="KWF28070.1"/>
    <property type="molecule type" value="Genomic_DNA"/>
</dbReference>
<dbReference type="OrthoDB" id="5354021at2"/>
<dbReference type="InterPro" id="IPR051981">
    <property type="entry name" value="Glycosyltransf_32"/>
</dbReference>
<dbReference type="InterPro" id="IPR029044">
    <property type="entry name" value="Nucleotide-diphossugar_trans"/>
</dbReference>
<dbReference type="SUPFAM" id="SSF53448">
    <property type="entry name" value="Nucleotide-diphospho-sugar transferases"/>
    <property type="match status" value="1"/>
</dbReference>
<proteinExistence type="predicted"/>
<gene>
    <name evidence="3" type="ORF">WT56_18690</name>
</gene>
<reference evidence="3 4" key="1">
    <citation type="submission" date="2015-11" db="EMBL/GenBank/DDBJ databases">
        <title>Expanding the genomic diversity of Burkholderia species for the development of highly accurate diagnostics.</title>
        <authorList>
            <person name="Sahl J."/>
            <person name="Keim P."/>
            <person name="Wagner D."/>
        </authorList>
    </citation>
    <scope>NUCLEOTIDE SEQUENCE [LARGE SCALE GENOMIC DNA]</scope>
    <source>
        <strain evidence="3 4">MSMB368WGS</strain>
    </source>
</reference>
<dbReference type="GO" id="GO:0016020">
    <property type="term" value="C:membrane"/>
    <property type="evidence" value="ECO:0007669"/>
    <property type="project" value="GOC"/>
</dbReference>
<evidence type="ECO:0000259" key="2">
    <source>
        <dbReference type="Pfam" id="PF04572"/>
    </source>
</evidence>
<feature type="domain" description="Alpha 1,4-glycosyltransferase" evidence="2">
    <location>
        <begin position="169"/>
        <end position="209"/>
    </location>
</feature>
<evidence type="ECO:0000313" key="3">
    <source>
        <dbReference type="EMBL" id="KWF28070.1"/>
    </source>
</evidence>
<dbReference type="PANTHER" id="PTHR12042:SF21">
    <property type="entry name" value="ALPHA1,4-GALACTOSYLTRANSFERASE 1-RELATED"/>
    <property type="match status" value="1"/>
</dbReference>
<name>A0A132EGL8_9BURK</name>
<dbReference type="PANTHER" id="PTHR12042">
    <property type="entry name" value="LACTOSYLCERAMIDE 4-ALPHA-GALACTOSYLTRANSFERASE ALPHA- 1,4-GALACTOSYLTRANSFERASE"/>
    <property type="match status" value="1"/>
</dbReference>
<dbReference type="GO" id="GO:0006688">
    <property type="term" value="P:glycosphingolipid biosynthetic process"/>
    <property type="evidence" value="ECO:0007669"/>
    <property type="project" value="TreeGrafter"/>
</dbReference>
<dbReference type="Proteomes" id="UP000062912">
    <property type="component" value="Unassembled WGS sequence"/>
</dbReference>
<protein>
    <recommendedName>
        <fullName evidence="2">Alpha 1,4-glycosyltransferase domain-containing protein</fullName>
    </recommendedName>
</protein>
<dbReference type="GO" id="GO:0016758">
    <property type="term" value="F:hexosyltransferase activity"/>
    <property type="evidence" value="ECO:0007669"/>
    <property type="project" value="TreeGrafter"/>
</dbReference>